<gene>
    <name evidence="1" type="ORF">ABID23_000227</name>
</gene>
<name>A0ABV2HFH2_9HYPH</name>
<accession>A0ABV2HFH2</accession>
<proteinExistence type="predicted"/>
<comment type="caution">
    <text evidence="1">The sequence shown here is derived from an EMBL/GenBank/DDBJ whole genome shotgun (WGS) entry which is preliminary data.</text>
</comment>
<dbReference type="EMBL" id="JBEPLI010000001">
    <property type="protein sequence ID" value="MET3589157.1"/>
    <property type="molecule type" value="Genomic_DNA"/>
</dbReference>
<sequence>MSHMIDFYNSKVERFNTAFTHADRKMRAKVMNDFVNKNSRKIS</sequence>
<evidence type="ECO:0000313" key="1">
    <source>
        <dbReference type="EMBL" id="MET3589157.1"/>
    </source>
</evidence>
<organism evidence="1 2">
    <name type="scientific">Bartonella silvatica</name>
    <dbReference type="NCBI Taxonomy" id="357760"/>
    <lineage>
        <taxon>Bacteria</taxon>
        <taxon>Pseudomonadati</taxon>
        <taxon>Pseudomonadota</taxon>
        <taxon>Alphaproteobacteria</taxon>
        <taxon>Hyphomicrobiales</taxon>
        <taxon>Bartonellaceae</taxon>
        <taxon>Bartonella</taxon>
    </lineage>
</organism>
<evidence type="ECO:0000313" key="2">
    <source>
        <dbReference type="Proteomes" id="UP001549086"/>
    </source>
</evidence>
<reference evidence="1 2" key="1">
    <citation type="submission" date="2024-06" db="EMBL/GenBank/DDBJ databases">
        <title>Genomic Encyclopedia of Type Strains, Phase IV (KMG-IV): sequencing the most valuable type-strain genomes for metagenomic binning, comparative biology and taxonomic classification.</title>
        <authorList>
            <person name="Goeker M."/>
        </authorList>
    </citation>
    <scope>NUCLEOTIDE SEQUENCE [LARGE SCALE GENOMIC DNA]</scope>
    <source>
        <strain evidence="1 2">DSM 23649</strain>
    </source>
</reference>
<dbReference type="Proteomes" id="UP001549086">
    <property type="component" value="Unassembled WGS sequence"/>
</dbReference>
<protein>
    <submittedName>
        <fullName evidence="1">Uncharacterized protein</fullName>
    </submittedName>
</protein>
<keyword evidence="2" id="KW-1185">Reference proteome</keyword>